<comment type="subcellular location">
    <subcellularLocation>
        <location evidence="1">Secreted</location>
    </subcellularLocation>
</comment>
<keyword evidence="3" id="KW-0202">Cytokine</keyword>
<evidence type="ECO:0000256" key="4">
    <source>
        <dbReference type="ARBA" id="ARBA00022525"/>
    </source>
</evidence>
<dbReference type="InterPro" id="IPR001089">
    <property type="entry name" value="Chemokine_CXC"/>
</dbReference>
<gene>
    <name evidence="8" type="primary">OLA.25127</name>
</gene>
<dbReference type="CDD" id="cd00273">
    <property type="entry name" value="Chemokine_CXC"/>
    <property type="match status" value="1"/>
</dbReference>
<dbReference type="GO" id="GO:0005615">
    <property type="term" value="C:extracellular space"/>
    <property type="evidence" value="ECO:0007669"/>
    <property type="project" value="UniProtKB-KW"/>
</dbReference>
<dbReference type="AlphaFoldDB" id="A0A1A8GDI1"/>
<evidence type="ECO:0000256" key="2">
    <source>
        <dbReference type="ARBA" id="ARBA00010665"/>
    </source>
</evidence>
<reference evidence="8" key="1">
    <citation type="submission" date="2016-05" db="EMBL/GenBank/DDBJ databases">
        <authorList>
            <person name="Lavstsen T."/>
            <person name="Jespersen J.S."/>
        </authorList>
    </citation>
    <scope>NUCLEOTIDE SEQUENCE</scope>
    <source>
        <tissue evidence="8">Brain</tissue>
    </source>
</reference>
<comment type="function">
    <text evidence="5">Ligand for cxcr3.2. Chemotactic for macrophages.</text>
</comment>
<name>A0A1A8GDI1_9TELE</name>
<reference evidence="8" key="2">
    <citation type="submission" date="2016-06" db="EMBL/GenBank/DDBJ databases">
        <title>The genome of a short-lived fish provides insights into sex chromosome evolution and the genetic control of aging.</title>
        <authorList>
            <person name="Reichwald K."/>
            <person name="Felder M."/>
            <person name="Petzold A."/>
            <person name="Koch P."/>
            <person name="Groth M."/>
            <person name="Platzer M."/>
        </authorList>
    </citation>
    <scope>NUCLEOTIDE SEQUENCE</scope>
    <source>
        <tissue evidence="8">Brain</tissue>
    </source>
</reference>
<sequence length="113" mass="12668">MKSSTAIAFSMVVVLTFLGFSEGRSVRSLGVEPHCRCIETESRRIGHHVEKFELISANSHCERLEIIATLKGKMLGKEVCLNPEAPWVKRVIENILNKPTQRHVKDASPSQQV</sequence>
<dbReference type="EMBL" id="HAEC01000352">
    <property type="protein sequence ID" value="SBQ68429.1"/>
    <property type="molecule type" value="Transcribed_RNA"/>
</dbReference>
<evidence type="ECO:0000313" key="8">
    <source>
        <dbReference type="EMBL" id="SBQ68429.1"/>
    </source>
</evidence>
<dbReference type="InterPro" id="IPR001811">
    <property type="entry name" value="Chemokine_IL8-like_dom"/>
</dbReference>
<organism evidence="8">
    <name type="scientific">Nothobranchius korthausae</name>
    <dbReference type="NCBI Taxonomy" id="1143690"/>
    <lineage>
        <taxon>Eukaryota</taxon>
        <taxon>Metazoa</taxon>
        <taxon>Chordata</taxon>
        <taxon>Craniata</taxon>
        <taxon>Vertebrata</taxon>
        <taxon>Euteleostomi</taxon>
        <taxon>Actinopterygii</taxon>
        <taxon>Neopterygii</taxon>
        <taxon>Teleostei</taxon>
        <taxon>Neoteleostei</taxon>
        <taxon>Acanthomorphata</taxon>
        <taxon>Ovalentaria</taxon>
        <taxon>Atherinomorphae</taxon>
        <taxon>Cyprinodontiformes</taxon>
        <taxon>Nothobranchiidae</taxon>
        <taxon>Nothobranchius</taxon>
    </lineage>
</organism>
<evidence type="ECO:0000256" key="5">
    <source>
        <dbReference type="ARBA" id="ARBA00054901"/>
    </source>
</evidence>
<dbReference type="SUPFAM" id="SSF54117">
    <property type="entry name" value="Interleukin 8-like chemokines"/>
    <property type="match status" value="1"/>
</dbReference>
<dbReference type="EMBL" id="HAEB01020531">
    <property type="protein sequence ID" value="SBQ67058.1"/>
    <property type="molecule type" value="Transcribed_RNA"/>
</dbReference>
<accession>A0A1A8GDI1</accession>
<evidence type="ECO:0000256" key="1">
    <source>
        <dbReference type="ARBA" id="ARBA00004613"/>
    </source>
</evidence>
<dbReference type="PRINTS" id="PR00437">
    <property type="entry name" value="SMALLCYTKCXC"/>
</dbReference>
<dbReference type="Gene3D" id="2.40.50.40">
    <property type="match status" value="1"/>
</dbReference>
<keyword evidence="4" id="KW-0964">Secreted</keyword>
<dbReference type="InterPro" id="IPR036048">
    <property type="entry name" value="Interleukin_8-like_sf"/>
</dbReference>
<dbReference type="GO" id="GO:0042056">
    <property type="term" value="F:chemoattractant activity"/>
    <property type="evidence" value="ECO:0007669"/>
    <property type="project" value="UniProtKB-ARBA"/>
</dbReference>
<dbReference type="InterPro" id="IPR039809">
    <property type="entry name" value="Chemokine_b/g/d"/>
</dbReference>
<dbReference type="Pfam" id="PF00048">
    <property type="entry name" value="IL8"/>
    <property type="match status" value="1"/>
</dbReference>
<dbReference type="GO" id="GO:0008009">
    <property type="term" value="F:chemokine activity"/>
    <property type="evidence" value="ECO:0007669"/>
    <property type="project" value="InterPro"/>
</dbReference>
<protein>
    <recommendedName>
        <fullName evidence="7">Chemokine interleukin-8-like domain-containing protein</fullName>
    </recommendedName>
</protein>
<feature type="chain" id="PRO_5015056716" description="Chemokine interleukin-8-like domain-containing protein" evidence="6">
    <location>
        <begin position="24"/>
        <end position="113"/>
    </location>
</feature>
<dbReference type="InterPro" id="IPR033899">
    <property type="entry name" value="CXC_Chemokine_domain"/>
</dbReference>
<dbReference type="PANTHER" id="PTHR12015:SF198">
    <property type="entry name" value="PLATELET BASIC PROTEIN"/>
    <property type="match status" value="1"/>
</dbReference>
<dbReference type="GO" id="GO:0006955">
    <property type="term" value="P:immune response"/>
    <property type="evidence" value="ECO:0007669"/>
    <property type="project" value="InterPro"/>
</dbReference>
<evidence type="ECO:0000256" key="3">
    <source>
        <dbReference type="ARBA" id="ARBA00022514"/>
    </source>
</evidence>
<comment type="similarity">
    <text evidence="2">Belongs to the intercrine alpha (chemokine CxC) family.</text>
</comment>
<feature type="signal peptide" evidence="6">
    <location>
        <begin position="1"/>
        <end position="23"/>
    </location>
</feature>
<dbReference type="FunFam" id="2.40.50.40:FF:000004">
    <property type="entry name" value="C-X-C motif chemokine"/>
    <property type="match status" value="1"/>
</dbReference>
<feature type="domain" description="Chemokine interleukin-8-like" evidence="7">
    <location>
        <begin position="32"/>
        <end position="95"/>
    </location>
</feature>
<dbReference type="PRINTS" id="PR00436">
    <property type="entry name" value="INTERLEUKIN8"/>
</dbReference>
<dbReference type="SMART" id="SM00199">
    <property type="entry name" value="SCY"/>
    <property type="match status" value="1"/>
</dbReference>
<evidence type="ECO:0000259" key="7">
    <source>
        <dbReference type="SMART" id="SM00199"/>
    </source>
</evidence>
<dbReference type="GO" id="GO:0006952">
    <property type="term" value="P:defense response"/>
    <property type="evidence" value="ECO:0007669"/>
    <property type="project" value="InterPro"/>
</dbReference>
<proteinExistence type="inferred from homology"/>
<evidence type="ECO:0000256" key="6">
    <source>
        <dbReference type="SAM" id="SignalP"/>
    </source>
</evidence>
<keyword evidence="6" id="KW-0732">Signal</keyword>
<dbReference type="PANTHER" id="PTHR12015">
    <property type="entry name" value="SMALL INDUCIBLE CYTOKINE A"/>
    <property type="match status" value="1"/>
</dbReference>